<dbReference type="Proteomes" id="UP000245086">
    <property type="component" value="Unassembled WGS sequence"/>
</dbReference>
<evidence type="ECO:0000313" key="2">
    <source>
        <dbReference type="Proteomes" id="UP000245086"/>
    </source>
</evidence>
<dbReference type="EMBL" id="BFBR01000005">
    <property type="protein sequence ID" value="GBF58174.1"/>
    <property type="molecule type" value="Genomic_DNA"/>
</dbReference>
<proteinExistence type="predicted"/>
<accession>A0A2P2EAT1</accession>
<dbReference type="AlphaFoldDB" id="A0A2P2EAT1"/>
<comment type="caution">
    <text evidence="1">The sequence shown here is derived from an EMBL/GenBank/DDBJ whole genome shotgun (WGS) entry which is preliminary data.</text>
</comment>
<name>A0A2P2EAT1_9PROT</name>
<keyword evidence="2" id="KW-1185">Reference proteome</keyword>
<dbReference type="PROSITE" id="PS51257">
    <property type="entry name" value="PROKAR_LIPOPROTEIN"/>
    <property type="match status" value="1"/>
</dbReference>
<sequence>MRYALPLMILLAVAACDRADQDQDPRDRVGQDGPLSWRLVEQKSGAAAFLSRPGAAPDLVLWCDDQKGLTLRAHVFKEPAAQPDLLLTTSGGQITFTNVRRQGGLRATDRKLVEGRVNLADPRVTATLAAAQRLTLTSGGVDYQVEPQDRAGALRGFLTACASQAAPVGKNGSTP</sequence>
<organism evidence="1 2">
    <name type="scientific">Candidatus Phycosocius bacilliformis</name>
    <dbReference type="NCBI Taxonomy" id="1445552"/>
    <lineage>
        <taxon>Bacteria</taxon>
        <taxon>Pseudomonadati</taxon>
        <taxon>Pseudomonadota</taxon>
        <taxon>Alphaproteobacteria</taxon>
        <taxon>Caulobacterales</taxon>
        <taxon>Caulobacterales incertae sedis</taxon>
        <taxon>Candidatus Phycosocius</taxon>
    </lineage>
</organism>
<reference evidence="1 2" key="1">
    <citation type="journal article" date="2018" name="Genome Announc.">
        <title>Draft Genome Sequence of "Candidatus Phycosocius bacilliformis," an Alphaproteobacterial Ectosymbiont of the Hydrocarbon-Producing Green Alga Botryococcus braunii.</title>
        <authorList>
            <person name="Tanabe Y."/>
            <person name="Yamaguchi H."/>
            <person name="Watanabe M.M."/>
        </authorList>
    </citation>
    <scope>NUCLEOTIDE SEQUENCE [LARGE SCALE GENOMIC DNA]</scope>
    <source>
        <strain evidence="1 2">BOTRYCO-2</strain>
    </source>
</reference>
<gene>
    <name evidence="1" type="ORF">PbB2_01846</name>
</gene>
<evidence type="ECO:0000313" key="1">
    <source>
        <dbReference type="EMBL" id="GBF58174.1"/>
    </source>
</evidence>
<protein>
    <submittedName>
        <fullName evidence="1">Uncharacterized protein</fullName>
    </submittedName>
</protein>